<dbReference type="InterPro" id="IPR025667">
    <property type="entry name" value="SprB_repeat"/>
</dbReference>
<organism evidence="1 2">
    <name type="scientific">Flavobacterium psychroterrae</name>
    <dbReference type="NCBI Taxonomy" id="2133767"/>
    <lineage>
        <taxon>Bacteria</taxon>
        <taxon>Pseudomonadati</taxon>
        <taxon>Bacteroidota</taxon>
        <taxon>Flavobacteriia</taxon>
        <taxon>Flavobacteriales</taxon>
        <taxon>Flavobacteriaceae</taxon>
        <taxon>Flavobacterium</taxon>
    </lineage>
</organism>
<keyword evidence="2" id="KW-1185">Reference proteome</keyword>
<dbReference type="InterPro" id="IPR026341">
    <property type="entry name" value="T9SS_type_B"/>
</dbReference>
<dbReference type="Pfam" id="PF13585">
    <property type="entry name" value="CHU_C"/>
    <property type="match status" value="1"/>
</dbReference>
<evidence type="ECO:0000313" key="2">
    <source>
        <dbReference type="Proteomes" id="UP000722625"/>
    </source>
</evidence>
<evidence type="ECO:0000313" key="1">
    <source>
        <dbReference type="EMBL" id="MBS7232935.1"/>
    </source>
</evidence>
<comment type="caution">
    <text evidence="1">The sequence shown here is derived from an EMBL/GenBank/DDBJ whole genome shotgun (WGS) entry which is preliminary data.</text>
</comment>
<dbReference type="Proteomes" id="UP000722625">
    <property type="component" value="Unassembled WGS sequence"/>
</dbReference>
<dbReference type="NCBIfam" id="TIGR04131">
    <property type="entry name" value="Bac_Flav_CTERM"/>
    <property type="match status" value="1"/>
</dbReference>
<gene>
    <name evidence="1" type="ORF">KHA90_18095</name>
</gene>
<dbReference type="RefSeq" id="WP_213304069.1">
    <property type="nucleotide sequence ID" value="NZ_JAGYVZ010000018.1"/>
</dbReference>
<reference evidence="1 2" key="1">
    <citation type="journal article" date="2018" name="Int. J. Syst. Evol. Microbiol.">
        <title>Flavobacterium chryseum sp. nov. and Flavobacterium psychroterrae sp. nov., novel environmental bacteria isolated from Antarctica.</title>
        <authorList>
            <person name="Kralova S."/>
            <person name="Svec P."/>
            <person name="Busse H.J."/>
            <person name="Stankova E."/>
            <person name="Vaczi P."/>
            <person name="Sedlacek I."/>
        </authorList>
    </citation>
    <scope>NUCLEOTIDE SEQUENCE [LARGE SCALE GENOMIC DNA]</scope>
    <source>
        <strain evidence="1 2">CCM 8827</strain>
    </source>
</reference>
<sequence length="5847" mass="612064">MKKPTNLRLILLALIFFQSYFVISQNLKPFTPRFDKRLKGDMLLIGNNILNRDAGRNERPTVAYNDGGYNSNFDMKYIDVDNDNTTFSSSSATLTVPKPACYKIVYAGLYWGAILQQNDRTNIEKVKLKLPTGGYNDITGQIIHDANAAPIGGDNNKAYACYADITSLVAGQTNAQGLYTVANVKSSEGTNGGTGLSAGWSIFVVYEDPTLPAKFITSFDGFSGIGGATTLDIPVSGFKTIPTGPVRVKFAFAALEGDYPIEGDYLEINGTKITATNAANAIIRPSNNFFNSSVTYVDPATDKTENFLNRNPASKNTLGYDAGILNINNPGTLLKPGGIVIDNNATSANIRLGSTQDVYFYYFNAFAVDIIEPHIVLTKIVKNSAGVDIGNQDVTLGQQLNYEIGFKNTGNDDAKGLTIRDQLPINIIFNYPTDINPLPAGVTIQSYDPATRSIVFKIDDSVVKANSISDKIISFKVKVVPDCNSLSEACSNSIDNSAYATYKGTLNPDFQISDDPSVNTNTGCILTPKATNFLVGVDGCKYTATATLCKEDVDLVAANGYTSYTWYSDEARTKQIGTGQILKVKDPGVYYVYNLAAAPCRSIYQAFTVTRFGTTTTNPVLPYAKAPYKGEVLICPNNGKELPNLFLCGANDSRLIETHISDGSTLVWEKLDETSCAAPISASCANEGTSCSWTQVATGPNYEAKIAGQYRLTLNYAGGCFNRFYFNVFTNSLNPTEKHTDIICGKPGTITVGGVPAGYEYSINGTTYQASNIFNVTTAGFYTVYIRQTGVTQNPCIFTVPNIQIRQRNFAVVSEVTQPLCYGEKGRIKVAVNDANPQYYYKVYNNGNLLYNVGPVAVAEYTFDNLATNQNYTVEVSTDDGCKDTKYIYIGQVWNEYKATATLVEPLTACSDGKIKITTEGGNSPYSYFINSDTVFQSSNEYPVTAPGTYVIKIVDKNNCTLTRTVVVPNSTKPTYTITNTNSVCYNDNSEIRINVTNANGYSMSYSINNGGTFQTNPVFSNLQPGTYNVVVRYGISYTPEFGQPTIKYCSDLAEKKVILGPTSAVTASGGVAALAGCTLGQQGGKLRINNAQGGTLPYQYSFDGGATWQLTNEKDVLPGSYILKIKDAVGCEYTIPYTVTLDQKPAEPTIKVEDPVFNCDGSATSTVTVTNGTSANYSYEYFRNGIPNTPITSNIFLNVPSGTHTISVKYTVTTVSTYSNLLQEDFGKGGYTTTPGINPAYCFEDESTPHPVGYPCGGFDDYQINDGKYAVASSIKTNFGNSWIFAKDHTLPQDPLGRFLCVNVGGSAGIGGILYSKPIKDVIDNQSVIISLWAENLIVKTSTTHADPKLTIQLVNNLNNVGGVEEIVATTDTTNPWVVPKSEKWEYKELTLNPGIGKTNLSFVIRSYSNEFNGNDVLIDDIWVRQIPESCLATKDFPVVVGTDKAFTAAVTGSKDLTCAGSNNGEITISAQNFKLPYGFDYSLDNGVTWVNSKVSPVTATGLTNKNYDIKVRYDASATSCVFPLTHEVKAPAALTVTAQVTKQPTCTDGASITATAVGGTPNYQYELRASNGTTVIVAFQSVNVFTNVAAGSYTVVARDANSCASPASVRVDISAPVAPTATLAATSDLCYDTVNQSTLVVTATGTGALTYSLDGQPAQASNTFTNVGVGTHTIVVTDGNNCTATISNIVIAPELKGSATISKTLDCTTASPNAAITVDIIGGSANFTYKVKKGTGTYSASVAVTGTSFTYSAANTADTYYFEITDSKGCVTVVSAIVSPIVNPTVAATPVNATCNGALTGSVQLVGSLGSGGYTYLFYNNTVVPAPTAFIAQSNYTGLAAGTYSYQVMDSKGCKSALGSVTITQPTTLTATASATKFTCNVSNVKQSATVTIAVPTTGTAPYQYSFDGGVTFTNTRTLTVTDNGTNQTISYVVSDAQGCKTGVQTIIINKLDSPTNITFSAAAVTCAATTTTVTATAVNGVATITYSITSPAASVASNTTGVFAGLAAGTYNFRATDANGCYFDKPYTIDAVTPISIVGNKDNDVLCKGGSTGKVTFTVSGNATIGAYTQTLTAGTGTLVKSGNTLTLSNVPAGTYTVQVRDNATGCLNSATVIVNEPLNPLTFTATSTKINCNNDNAEITVTATGGTPNYTYAVVQGGATAPTTFVSGNVLLVDTNSGANANWDVYTKDANGCITTNSIHIDSDALPTVTATNNNQCSGAATTFTITATGTGINPLSYSIDGTSFQTSNIFNVPAGTYTVTVRDGNGCTAVANTALTIFPQLVALASVTKELDCSPTPNATITVAVSGGKAPFTYTVAKGSGAASTPSAPFSTATFTYPVTLPNADSYTFVVTDANGCSSTTTTTVNTITSPTVTDTHINPTCNGGSNGSVQLTGAGGAGGFTYSNDGTVYSQNSLFTGLAAGTYTFYVKDAKGCTGTVSVTLIAPTQLAATVTAVPFSCNISNGKVAGTITINVTALTGTSPYEYSFNGGGFVTTNTFTLNDNGADQPYTYSVKDAQGCTITGSGTLLRLNPPTDLTFAAAAVTCTATTTTVTLTAVNGVAVLQYETIAPSPVIIAKQTSNSFANLAPGTYMFKVTDANGCFYTEAHTINPVTPITLIGTKTSDVLCNAGTTGSARYTVAGFATTYSYTVNGGTAVTGQTAAVINLTNQAAGTYAVIVTDEGTGCTATASVIINQPAVLAATYTTVNGNCSITTASVTVNVTGGSPAYRYSFVQDNAPIGAYVNSNTASLDPAVNANWDVHIIDANGCTFKLDIAITKDVVPTVTASATGQCFGVGTYTITATPGAGLVAPVTYSIDNGASYQTGNTFVITTPGSYTVRIKDGNGCTADSNVAVVANVLTLSAVLDKNITCSIATDAQVTLTATGGTTAYTYGYVIGGVYTAMASNVFNTMTPGSYTFRVTDAKGCSIDTTTPIVIIPAVNPDITNVVQTAFINCNSDATAAISITIDNTKGQAPFVYNVLNTTTGFDYGTQTSGLAAGVYTIKVTDAKGCTDTFSIPIAQPTPILLDYKATPITCVTGGVSLGRITINSVSGGTPNYIYHVTGVNGYDQKFTNQTGATAVFDVVDFGLYEIIITDANGCTTSVNNILVASPPDDLDINVFSPPADCSTGGSAVVSIGTSTTIIGTGPFYFGIYTGTVPVYPAGTWLPEDATGSKKTTFTNLLPGVTYTFIVYDADLAHGGTGTGCYYYETATTPIPTNSTLKTNALIANNITCTGSADGKVTFTISSTYPAATPISYEIFNAQSLVSTGITGTGSVPANDILTLSNLGPLPFGNYFVLVKETAGATNAGCSVATVPFNITQSAILFSVTAAVSKNANCNPISGVITATGHDGTAPYTYQLLLQTAPAPTAASTGWLTNNTFNANAGSYTVYAKDAYGCIKDFDIILNKDADPTITAPAAICYAGTPFTFTITGTVDPAIVGGATYSVDGSTFQASPTFTFNAAGTYNLTIKDGNGCIATVPYEVKPQLFLTAKLTRELDCIPTNAQITLTATGGYNTLYTYEYSTDAGVTYTTMPTNVLNTSVLGDYIFRVSDAKLPVACQATTTFKLDPIQPTLFTTTQTNVSCNGGTDGTITVNVTSGVGPYQYQLGAGVFQTSNVFTGLAAGTTYVVTVRDSKSCLYPSGSITITQPTALTATSVVTTPLTCTTGNAPTKALVTVTASQGTAPYLYSFDGTNYSTTNTYESFVGTTFNVLVKDAKGCIFTFVNGVNIPALNPPTITNITGTPIYCTPTANTTSTVTITTTNGTGGLSYAILAPASAITNTTGAASGIFTGLADATYLFEVTDGNGCKDQESYTVKPVTNITVAGQLVSNVICNGGATGAVKFTVANYAGTYTATVTPATGTVTQTGNTVNVTGLVPGTYTVQILDGITGCTATTSVDVTQPSPIVLNLISNKNANCNFGAQVIVRATGGTPGYKYAFGIDGFTPVPGDYDTVENAVLDPTVNTNWDFYAMDASGCTTKLDVVIASDAFPTIGTSTVPYCYTGGPVPITITGTYVGTPMYSIGNGYQSSPDFVLNAPGNYTFYIKDGNGCIVSRPYTLNQQLLLKATLTQDYTCAGDATINLLATQGTLTYNTFEVSFNGGTFTAVALPLPYTTNVPGIYTFRVTDSQGCQATSVSVEVTARTTPSATSKQNNVSCTGGTDGSIVVTPANGLAPYKYSINGAAFVDTNIFTNLAAGTYDIVVKDAKECESVLIKATITEPLALAATAVLTQGLTCGPGNAAQSATVTINVTTGTGTSPYQYSFNGGISYGTTNTYVTSASGTVTAYVKDANNCVIATPVDIIIPALDPPTIDTVTGTPIWCAPTANTTSTVTVNVSHGIGSLAFEITSPASAVTNTSGATSGVFNLLPAGTYTFKVTDDNGCTDEATYTVDALINITTAGQLINDVVCNGESNGSVKFDVDNFAGTYTAALIAGPTTGTLTQTGKVVTLTNLPIGTYTIQVTDNITNCLATASVTVGQPAALALTETVNINANCNKGAEVTVIAAGGTPDYKYAFILGTGTPIATDYTNSNSTVLNPADGTNWRAYVIDAKNCETFIPIVIDTDPLPTFTTVIPSQCPTTTGEYTITVNVTGGMAPFQYSIGNGFQSSNTFTVTASGTYDITVKDANECEVKVLGSAVISPALQLEATITALPTCNFTNAGSISATATGGSGTANYRYTLDGGAILTTTPALFSSVTTGDHIVRVRDIITGCTFEVKVNVSEPTLITGIALEQTPVTCFGGNNGTITASLLPGINDNPVYRYRLTGTTALGVAVTRPLQTSPAFENLEAGDYSVTVVSGRDCEASEDITVPQPALIVVPVPVIVQYGCAAGTNASNYATVTVGTIGNDIGGSKVYTYEFFRDGVSVQKGDQNVYTESDFLGGDYTVNVTDSNGCSGAPVGPVKVNPFISLDVVNVANVAITCVSDEEITITVGTTGGTPVLLNYTVKGTDNAYDQTKTNGNFTGLTKGSYIITVTNPATGCSVQKAHYVADPNTFDIKVNPIVTEVCFGTNTGSVELTFVDNQTDPSDDAGIFDYTITGGPAVISGTSASAGPELISNLVAGTYTVTAKLQEKPECTVFKVFTIAQPSVKLDIQITSSPITCTSVNYDDGEISASAAGGWDNNYTYELVLNGAPIVNYRTDGNFTGLKAGTYTVNVKDGKGCIDSEIVTLVVPDPIQVNATPNAAMLSCFGGRDGVITINTTTGGQGSNYMYTLNYLSVNPVAVSGPQTDPVFTGLPAGTYSITVSDGYNCSITSANIVITQPTEIIAELSLASSQTCDTETILTLGATGGNAPYTYSADGITYSTPSFTGSVTIQVPVGKYQYFVKDANNCVASISNEIKIDVLEPLTLELDITNAVVKCTGEETGVIVAVANGALGNYAYTLETTAGGILQGPKADGRFEGLIAGTYNVRVVSGDCDAVVKSVEIKEPAVGLSTTHVATNVSCFGENNGKIVMSYAGGTGLVKYAISPDLNQFDTKNTFEKLTAGIYTIVTQDENGCYVVDEIEITQPKPLIVTELANSMIPEVCKDDKDGAFSIEVRGGTAPYSVSLDDKNGTYTQGAIDQTIFDFTNLSGGVHTVYVNDAQGCSFEFVENMPLPVVLDPTVEISYDCVNNAQSNMVTITIDKSNIDFKQIDYALDNDQFQESNIFTNVAPGRHVIVARHTNGCKVPTISFDIKAYDPLTLAESTGQAEMNIISVTAAGGSPAYEYSFNGEPFTSSNKYKIYKTGDYVVVVRDQNGCTVTITVPAIYIDVCLDNYFTPNGDGIYDTWGPGCTNIYDNLEFSIFDRYGRVIAKYHYGQKWDGRYNGAELPSGDYWYVLKLNDEKDAREFVGHFTLYR</sequence>
<protein>
    <submittedName>
        <fullName evidence="1">T9SS type B sorting domain-containing protein</fullName>
    </submittedName>
</protein>
<accession>A0ABS5PF92</accession>
<dbReference type="EMBL" id="JAGYVZ010000018">
    <property type="protein sequence ID" value="MBS7232935.1"/>
    <property type="molecule type" value="Genomic_DNA"/>
</dbReference>
<name>A0ABS5PF92_9FLAO</name>
<proteinExistence type="predicted"/>
<dbReference type="Pfam" id="PF13573">
    <property type="entry name" value="SprB"/>
    <property type="match status" value="7"/>
</dbReference>